<feature type="compositionally biased region" description="Basic residues" evidence="1">
    <location>
        <begin position="464"/>
        <end position="483"/>
    </location>
</feature>
<organism evidence="2 3">
    <name type="scientific">Portunus trituberculatus</name>
    <name type="common">Swimming crab</name>
    <name type="synonym">Neptunus trituberculatus</name>
    <dbReference type="NCBI Taxonomy" id="210409"/>
    <lineage>
        <taxon>Eukaryota</taxon>
        <taxon>Metazoa</taxon>
        <taxon>Ecdysozoa</taxon>
        <taxon>Arthropoda</taxon>
        <taxon>Crustacea</taxon>
        <taxon>Multicrustacea</taxon>
        <taxon>Malacostraca</taxon>
        <taxon>Eumalacostraca</taxon>
        <taxon>Eucarida</taxon>
        <taxon>Decapoda</taxon>
        <taxon>Pleocyemata</taxon>
        <taxon>Brachyura</taxon>
        <taxon>Eubrachyura</taxon>
        <taxon>Portunoidea</taxon>
        <taxon>Portunidae</taxon>
        <taxon>Portuninae</taxon>
        <taxon>Portunus</taxon>
    </lineage>
</organism>
<feature type="compositionally biased region" description="Low complexity" evidence="1">
    <location>
        <begin position="659"/>
        <end position="675"/>
    </location>
</feature>
<feature type="compositionally biased region" description="Low complexity" evidence="1">
    <location>
        <begin position="798"/>
        <end position="816"/>
    </location>
</feature>
<feature type="compositionally biased region" description="Polar residues" evidence="1">
    <location>
        <begin position="1030"/>
        <end position="1050"/>
    </location>
</feature>
<feature type="region of interest" description="Disordered" evidence="1">
    <location>
        <begin position="243"/>
        <end position="329"/>
    </location>
</feature>
<feature type="compositionally biased region" description="Polar residues" evidence="1">
    <location>
        <begin position="1013"/>
        <end position="1022"/>
    </location>
</feature>
<feature type="compositionally biased region" description="Low complexity" evidence="1">
    <location>
        <begin position="1170"/>
        <end position="1179"/>
    </location>
</feature>
<feature type="compositionally biased region" description="Low complexity" evidence="1">
    <location>
        <begin position="864"/>
        <end position="901"/>
    </location>
</feature>
<evidence type="ECO:0000256" key="1">
    <source>
        <dbReference type="SAM" id="MobiDB-lite"/>
    </source>
</evidence>
<feature type="compositionally biased region" description="Polar residues" evidence="1">
    <location>
        <begin position="402"/>
        <end position="411"/>
    </location>
</feature>
<accession>A0A5B7DXJ2</accession>
<reference evidence="2 3" key="1">
    <citation type="submission" date="2019-05" db="EMBL/GenBank/DDBJ databases">
        <title>Another draft genome of Portunus trituberculatus and its Hox gene families provides insights of decapod evolution.</title>
        <authorList>
            <person name="Jeong J.-H."/>
            <person name="Song I."/>
            <person name="Kim S."/>
            <person name="Choi T."/>
            <person name="Kim D."/>
            <person name="Ryu S."/>
            <person name="Kim W."/>
        </authorList>
    </citation>
    <scope>NUCLEOTIDE SEQUENCE [LARGE SCALE GENOMIC DNA]</scope>
    <source>
        <tissue evidence="2">Muscle</tissue>
    </source>
</reference>
<feature type="compositionally biased region" description="Basic and acidic residues" evidence="1">
    <location>
        <begin position="999"/>
        <end position="1010"/>
    </location>
</feature>
<proteinExistence type="predicted"/>
<sequence length="1258" mass="136682">MGWRCALRDTAGRHTPPMTSLPPLCRSAERPVMSCPASLLILPSSSSISSSTFSLTPPKQRCLRRFASARCSDLRRYYVDFPRNDFCFRVTDPSLCAERIKELWLSSPFTDHPGELAFNFAILHALEQLVQYLIRIPDSLGDTPNVLDLFLTSNPSGFAVTLSYPSSYSDHNLISVFCPISPIPPQDPLKRRCLWRFAFAGWGDLRRYYADFPLDDYCFRVRDPFLCPQRITEVIDVLLHSTTTPTPTRVPRRRRPSQSLTYPPTFRGRQHRPPKPTSRRPHSTTTTVTSPPPPTSVPIVTTAFPTYTPTPTHAPPHRDEYSATPASFSTTQEPKYLKVMSELAAGKSLLDLFPFRRTEQPPHHLPATTAAPARYSTTLAPRKRPKGPPHKRKQRRHRLSPGKTSLKSTVKPTATPRRRRPPPPHDQPPARLPLPDMTLTHDSPRTAAPTSPTPTTPKPVTPTKKARGKPQRGQSRGRVRATRRPGQWRPGGGRRISTRRRRPPTTTQATPRESGEASSQEVESVGESQEEKEHIPGARTPQTPPGKASSSRRPSPVKRRRHPLTARRRVTTIPPPSTDTPYSAEDQDVTVPPPSEDPDTPHSQEESQPPTPGNPSEEVPLSPPLSQPPPSSSSGKKTVKSEPPSVSTKDSSPLDTKHSTSPSSSSSSSSSSPSSVPGPAAESAPHPPLPVPAGGIASFPGSLSRRPSDDQTEATGLPPLPLTEPTPTPTPTQTSTSTSTATATVTLTSTHTPTPASRQTRDTNSTYSHASIHSIHHHSTSLYPHSHFHTPPPPPSVANPQPILSTSSTSSFTTDSEVGEDKVEDDDVSGGKGGVGDYIGSPSNIHVSIHRQSFPQQSGVVEGSFSPSSYSSYSSYVSSSSSSSSSFSSSPSPATSFVSISLQGKSGGGKVPSSHPPLQFSTTPPHRPSHSSPSTSPPPPRHNPHTRRLPAASHPPATSYVHFRIGPPLRNPPASQSLTHATPPSTHTQNKPPHTQTIYRDELNTWKSGEKSGVTQHNTFKTSKVETKITHTYNTAPGHSQSTTDAQKSQLPIAHHQSPGQGSKSMNRNTSPRVSKHLNPGSGGGGGSSGAVLPSITSFVQHSTPFRNLKSSSHANVNNDDSSIVTKVSQSSLRNDPFSNHPNPTKHQSSYLPEPETRSFANSNEKRSPASHTPSAASSGYSQQLPEPHKPPFPASHPSYKGNTDNPYLYFKHLHQGNNQGYRNAPSQTPSHFNLHRHHHTVSTTTTTFSESFTHLDS</sequence>
<feature type="compositionally biased region" description="Basic residues" evidence="1">
    <location>
        <begin position="381"/>
        <end position="400"/>
    </location>
</feature>
<feature type="compositionally biased region" description="Polar residues" evidence="1">
    <location>
        <begin position="1058"/>
        <end position="1073"/>
    </location>
</feature>
<dbReference type="EMBL" id="VSRR010001503">
    <property type="protein sequence ID" value="MPC25747.1"/>
    <property type="molecule type" value="Genomic_DNA"/>
</dbReference>
<feature type="compositionally biased region" description="Low complexity" evidence="1">
    <location>
        <begin position="504"/>
        <end position="527"/>
    </location>
</feature>
<evidence type="ECO:0000313" key="3">
    <source>
        <dbReference type="Proteomes" id="UP000324222"/>
    </source>
</evidence>
<gene>
    <name evidence="2" type="ORF">E2C01_018868</name>
</gene>
<feature type="compositionally biased region" description="Polar residues" evidence="1">
    <location>
        <begin position="1095"/>
        <end position="1151"/>
    </location>
</feature>
<feature type="compositionally biased region" description="Low complexity" evidence="1">
    <location>
        <begin position="297"/>
        <end position="311"/>
    </location>
</feature>
<comment type="caution">
    <text evidence="2">The sequence shown here is derived from an EMBL/GenBank/DDBJ whole genome shotgun (WGS) entry which is preliminary data.</text>
</comment>
<name>A0A5B7DXJ2_PORTR</name>
<dbReference type="AlphaFoldDB" id="A0A5B7DXJ2"/>
<feature type="compositionally biased region" description="Basic residues" evidence="1">
    <location>
        <begin position="555"/>
        <end position="570"/>
    </location>
</feature>
<feature type="compositionally biased region" description="Pro residues" evidence="1">
    <location>
        <begin position="621"/>
        <end position="631"/>
    </location>
</feature>
<dbReference type="Proteomes" id="UP000324222">
    <property type="component" value="Unassembled WGS sequence"/>
</dbReference>
<feature type="compositionally biased region" description="Basic residues" evidence="1">
    <location>
        <begin position="268"/>
        <end position="282"/>
    </location>
</feature>
<protein>
    <submittedName>
        <fullName evidence="2">Uncharacterized protein</fullName>
    </submittedName>
</protein>
<dbReference type="OrthoDB" id="10593728at2759"/>
<keyword evidence="3" id="KW-1185">Reference proteome</keyword>
<feature type="compositionally biased region" description="Polar residues" evidence="1">
    <location>
        <begin position="841"/>
        <end position="859"/>
    </location>
</feature>
<feature type="compositionally biased region" description="Polar residues" evidence="1">
    <location>
        <begin position="973"/>
        <end position="998"/>
    </location>
</feature>
<feature type="compositionally biased region" description="Polar residues" evidence="1">
    <location>
        <begin position="644"/>
        <end position="654"/>
    </location>
</feature>
<feature type="region of interest" description="Disordered" evidence="1">
    <location>
        <begin position="358"/>
        <end position="1207"/>
    </location>
</feature>
<feature type="compositionally biased region" description="Pro residues" evidence="1">
    <location>
        <begin position="451"/>
        <end position="460"/>
    </location>
</feature>
<feature type="compositionally biased region" description="Low complexity" evidence="1">
    <location>
        <begin position="731"/>
        <end position="756"/>
    </location>
</feature>
<evidence type="ECO:0000313" key="2">
    <source>
        <dbReference type="EMBL" id="MPC25747.1"/>
    </source>
</evidence>
<feature type="compositionally biased region" description="Pro residues" evidence="1">
    <location>
        <begin position="718"/>
        <end position="730"/>
    </location>
</feature>